<dbReference type="AlphaFoldDB" id="A0A212LQU2"/>
<organism evidence="1">
    <name type="scientific">uncultured Pleomorphomonas sp</name>
    <dbReference type="NCBI Taxonomy" id="442121"/>
    <lineage>
        <taxon>Bacteria</taxon>
        <taxon>Pseudomonadati</taxon>
        <taxon>Pseudomonadota</taxon>
        <taxon>Alphaproteobacteria</taxon>
        <taxon>Hyphomicrobiales</taxon>
        <taxon>Pleomorphomonadaceae</taxon>
        <taxon>Pleomorphomonas</taxon>
        <taxon>environmental samples</taxon>
    </lineage>
</organism>
<name>A0A212LQU2_9HYPH</name>
<reference evidence="1" key="1">
    <citation type="submission" date="2016-08" db="EMBL/GenBank/DDBJ databases">
        <authorList>
            <person name="Seilhamer J.J."/>
        </authorList>
    </citation>
    <scope>NUCLEOTIDE SEQUENCE</scope>
    <source>
        <strain evidence="1">86</strain>
    </source>
</reference>
<dbReference type="EMBL" id="FMJD01000013">
    <property type="protein sequence ID" value="SCM79965.1"/>
    <property type="molecule type" value="Genomic_DNA"/>
</dbReference>
<sequence length="139" mass="15656">MSVFDRLDRLASRTVDRVNKIRFILTPMARTPNGRPSEDPGREPVDGYGIFDSLSVEFGLQLGVRKSYREGNDLRTNQVGRDPQISVDRRYFSSGWIPKQGDVVSFPDNDDLPDFDVVSSEPDGLSRIVLRLLQQGAQT</sequence>
<evidence type="ECO:0000313" key="1">
    <source>
        <dbReference type="EMBL" id="SCM79965.1"/>
    </source>
</evidence>
<gene>
    <name evidence="1" type="ORF">KL86PLE_90732</name>
</gene>
<dbReference type="RefSeq" id="WP_288198839.1">
    <property type="nucleotide sequence ID" value="NZ_LT608334.1"/>
</dbReference>
<proteinExistence type="predicted"/>
<protein>
    <submittedName>
        <fullName evidence="1">Uncharacterized protein</fullName>
    </submittedName>
</protein>
<accession>A0A212LQU2</accession>